<feature type="transmembrane region" description="Helical" evidence="1">
    <location>
        <begin position="82"/>
        <end position="105"/>
    </location>
</feature>
<accession>A0ABT6AEW4</accession>
<dbReference type="EMBL" id="JARJBB010000047">
    <property type="protein sequence ID" value="MDF3303188.1"/>
    <property type="molecule type" value="Genomic_DNA"/>
</dbReference>
<keyword evidence="3" id="KW-1185">Reference proteome</keyword>
<comment type="caution">
    <text evidence="2">The sequence shown here is derived from an EMBL/GenBank/DDBJ whole genome shotgun (WGS) entry which is preliminary data.</text>
</comment>
<feature type="transmembrane region" description="Helical" evidence="1">
    <location>
        <begin position="39"/>
        <end position="61"/>
    </location>
</feature>
<evidence type="ECO:0000256" key="1">
    <source>
        <dbReference type="SAM" id="Phobius"/>
    </source>
</evidence>
<name>A0ABT6AEW4_9ACTN</name>
<keyword evidence="1" id="KW-0472">Membrane</keyword>
<sequence length="107" mass="11009">MQVTQQVVQLAAEGGIGSITDGITPSWDVFGEVGTKAKIIVGVVMAGAILFLLGSAIVGAVHIRVGNQQHNTMETKKGQTMVASSLLGLFAVASMSTLFGIVYGFGI</sequence>
<protein>
    <recommendedName>
        <fullName evidence="4">Integral membrane protein</fullName>
    </recommendedName>
</protein>
<evidence type="ECO:0000313" key="2">
    <source>
        <dbReference type="EMBL" id="MDF3303188.1"/>
    </source>
</evidence>
<keyword evidence="1" id="KW-1133">Transmembrane helix</keyword>
<gene>
    <name evidence="2" type="ORF">P3H78_32205</name>
</gene>
<proteinExistence type="predicted"/>
<organism evidence="2 3">
    <name type="scientific">Streptomyces tropicalis</name>
    <dbReference type="NCBI Taxonomy" id="3034234"/>
    <lineage>
        <taxon>Bacteria</taxon>
        <taxon>Bacillati</taxon>
        <taxon>Actinomycetota</taxon>
        <taxon>Actinomycetes</taxon>
        <taxon>Kitasatosporales</taxon>
        <taxon>Streptomycetaceae</taxon>
        <taxon>Streptomyces</taxon>
    </lineage>
</organism>
<dbReference type="RefSeq" id="WP_237498123.1">
    <property type="nucleotide sequence ID" value="NZ_JARJBB010000047.1"/>
</dbReference>
<keyword evidence="1" id="KW-0812">Transmembrane</keyword>
<dbReference type="Proteomes" id="UP001221150">
    <property type="component" value="Unassembled WGS sequence"/>
</dbReference>
<evidence type="ECO:0008006" key="4">
    <source>
        <dbReference type="Google" id="ProtNLM"/>
    </source>
</evidence>
<reference evidence="2 3" key="1">
    <citation type="submission" date="2023-03" db="EMBL/GenBank/DDBJ databases">
        <title>Draft genome sequence of Streptomyces sp. K1PA1 isolated from peat swamp forest in Thailand.</title>
        <authorList>
            <person name="Klaysubun C."/>
            <person name="Duangmal K."/>
        </authorList>
    </citation>
    <scope>NUCLEOTIDE SEQUENCE [LARGE SCALE GENOMIC DNA]</scope>
    <source>
        <strain evidence="2 3">K1PA1</strain>
    </source>
</reference>
<evidence type="ECO:0000313" key="3">
    <source>
        <dbReference type="Proteomes" id="UP001221150"/>
    </source>
</evidence>